<organism evidence="5 6">
    <name type="scientific">Diabrotica balteata</name>
    <name type="common">Banded cucumber beetle</name>
    <dbReference type="NCBI Taxonomy" id="107213"/>
    <lineage>
        <taxon>Eukaryota</taxon>
        <taxon>Metazoa</taxon>
        <taxon>Ecdysozoa</taxon>
        <taxon>Arthropoda</taxon>
        <taxon>Hexapoda</taxon>
        <taxon>Insecta</taxon>
        <taxon>Pterygota</taxon>
        <taxon>Neoptera</taxon>
        <taxon>Endopterygota</taxon>
        <taxon>Coleoptera</taxon>
        <taxon>Polyphaga</taxon>
        <taxon>Cucujiformia</taxon>
        <taxon>Chrysomeloidea</taxon>
        <taxon>Chrysomelidae</taxon>
        <taxon>Galerucinae</taxon>
        <taxon>Diabroticina</taxon>
        <taxon>Diabroticites</taxon>
        <taxon>Diabrotica</taxon>
    </lineage>
</organism>
<dbReference type="PANTHER" id="PTHR10380:SF241">
    <property type="entry name" value="CUTICULAR PROTEIN 47EG-RELATED"/>
    <property type="match status" value="1"/>
</dbReference>
<keyword evidence="4" id="KW-0732">Signal</keyword>
<keyword evidence="1 2" id="KW-0193">Cuticle</keyword>
<feature type="signal peptide" evidence="4">
    <location>
        <begin position="1"/>
        <end position="17"/>
    </location>
</feature>
<dbReference type="PANTHER" id="PTHR10380">
    <property type="entry name" value="CUTICLE PROTEIN"/>
    <property type="match status" value="1"/>
</dbReference>
<evidence type="ECO:0000256" key="4">
    <source>
        <dbReference type="SAM" id="SignalP"/>
    </source>
</evidence>
<dbReference type="Pfam" id="PF00379">
    <property type="entry name" value="Chitin_bind_4"/>
    <property type="match status" value="2"/>
</dbReference>
<dbReference type="InterPro" id="IPR000618">
    <property type="entry name" value="Insect_cuticle"/>
</dbReference>
<proteinExistence type="predicted"/>
<keyword evidence="6" id="KW-1185">Reference proteome</keyword>
<evidence type="ECO:0000256" key="2">
    <source>
        <dbReference type="PROSITE-ProRule" id="PRU00497"/>
    </source>
</evidence>
<accession>A0A9N9SZQ0</accession>
<dbReference type="GO" id="GO:0062129">
    <property type="term" value="C:chitin-based extracellular matrix"/>
    <property type="evidence" value="ECO:0007669"/>
    <property type="project" value="TreeGrafter"/>
</dbReference>
<dbReference type="GO" id="GO:0008010">
    <property type="term" value="F:structural constituent of chitin-based larval cuticle"/>
    <property type="evidence" value="ECO:0007669"/>
    <property type="project" value="TreeGrafter"/>
</dbReference>
<dbReference type="PROSITE" id="PS51155">
    <property type="entry name" value="CHIT_BIND_RR_2"/>
    <property type="match status" value="2"/>
</dbReference>
<gene>
    <name evidence="5" type="ORF">DIABBA_LOCUS7011</name>
</gene>
<feature type="region of interest" description="Disordered" evidence="3">
    <location>
        <begin position="263"/>
        <end position="283"/>
    </location>
</feature>
<protein>
    <submittedName>
        <fullName evidence="5">Uncharacterized protein</fullName>
    </submittedName>
</protein>
<dbReference type="Proteomes" id="UP001153709">
    <property type="component" value="Chromosome 4"/>
</dbReference>
<reference evidence="5" key="1">
    <citation type="submission" date="2022-01" db="EMBL/GenBank/DDBJ databases">
        <authorList>
            <person name="King R."/>
        </authorList>
    </citation>
    <scope>NUCLEOTIDE SEQUENCE</scope>
</reference>
<dbReference type="InterPro" id="IPR031311">
    <property type="entry name" value="CHIT_BIND_RR_consensus"/>
</dbReference>
<evidence type="ECO:0000256" key="1">
    <source>
        <dbReference type="ARBA" id="ARBA00022460"/>
    </source>
</evidence>
<evidence type="ECO:0000313" key="5">
    <source>
        <dbReference type="EMBL" id="CAG9833624.1"/>
    </source>
</evidence>
<evidence type="ECO:0000256" key="3">
    <source>
        <dbReference type="SAM" id="MobiDB-lite"/>
    </source>
</evidence>
<name>A0A9N9SZQ0_DIABA</name>
<evidence type="ECO:0000313" key="6">
    <source>
        <dbReference type="Proteomes" id="UP001153709"/>
    </source>
</evidence>
<feature type="chain" id="PRO_5040418959" evidence="4">
    <location>
        <begin position="18"/>
        <end position="283"/>
    </location>
</feature>
<dbReference type="InterPro" id="IPR050468">
    <property type="entry name" value="Cuticle_Struct_Prot"/>
</dbReference>
<feature type="compositionally biased region" description="Low complexity" evidence="3">
    <location>
        <begin position="266"/>
        <end position="283"/>
    </location>
</feature>
<dbReference type="AlphaFoldDB" id="A0A9N9SZQ0"/>
<dbReference type="PROSITE" id="PS00233">
    <property type="entry name" value="CHIT_BIND_RR_1"/>
    <property type="match status" value="2"/>
</dbReference>
<dbReference type="EMBL" id="OU898279">
    <property type="protein sequence ID" value="CAG9833624.1"/>
    <property type="molecule type" value="Genomic_DNA"/>
</dbReference>
<dbReference type="OrthoDB" id="6372059at2759"/>
<sequence length="283" mass="30109">MKLILAVLAISAAYCVAAPAEPTKEPIPIVKFENEGVNADGSYSWNYETGNNIIAHEQGTVKAGEKPDESELEVVGGYEYTDNEGNKVQISYIANKDGFQPQGDVLPTPPPIPPAIVRLLEYLKAHPSEEDEKEQNKFIVCLAILSVCYGRPADAPAASAPPANAQPPIALIKYENEGVNADGSYQWSFEAANGIKQEEKGSFKPGATEGETIAEVSGQVEYTADDGTPIHLSYIANENGFQPQGDHLPTPPPVPEAIQKSLDFNAAHPQAEDAGAGAAAPQE</sequence>